<dbReference type="PANTHER" id="PTHR37460">
    <property type="entry name" value="ENDONUCLEASE III"/>
    <property type="match status" value="1"/>
</dbReference>
<dbReference type="HOGENOM" id="CLU_115699_0_0_10"/>
<dbReference type="CDD" id="cd10441">
    <property type="entry name" value="GIY-YIG_COG1833"/>
    <property type="match status" value="1"/>
</dbReference>
<reference evidence="1" key="1">
    <citation type="submission" date="2008-06" db="EMBL/GenBank/DDBJ databases">
        <title>Complete sequence of chromosome of Prosthecochloris aestuarii DSM 271.</title>
        <authorList>
            <consortium name="US DOE Joint Genome Institute"/>
            <person name="Lucas S."/>
            <person name="Copeland A."/>
            <person name="Lapidus A."/>
            <person name="Glavina del Rio T."/>
            <person name="Dalin E."/>
            <person name="Tice H."/>
            <person name="Bruce D."/>
            <person name="Goodwin L."/>
            <person name="Pitluck S."/>
            <person name="Schmutz J."/>
            <person name="Larimer F."/>
            <person name="Land M."/>
            <person name="Hauser L."/>
            <person name="Kyrpides N."/>
            <person name="Anderson I."/>
            <person name="Liu Z."/>
            <person name="Li T."/>
            <person name="Zhao F."/>
            <person name="Overmann J."/>
            <person name="Bryant D.A."/>
            <person name="Richardson P."/>
        </authorList>
    </citation>
    <scope>NUCLEOTIDE SEQUENCE [LARGE SCALE GENOMIC DNA]</scope>
    <source>
        <strain evidence="1">DSM 271</strain>
    </source>
</reference>
<organism evidence="1 2">
    <name type="scientific">Prosthecochloris aestuarii (strain DSM 271 / SK 413)</name>
    <dbReference type="NCBI Taxonomy" id="290512"/>
    <lineage>
        <taxon>Bacteria</taxon>
        <taxon>Pseudomonadati</taxon>
        <taxon>Chlorobiota</taxon>
        <taxon>Chlorobiia</taxon>
        <taxon>Chlorobiales</taxon>
        <taxon>Chlorobiaceae</taxon>
        <taxon>Prosthecochloris</taxon>
    </lineage>
</organism>
<gene>
    <name evidence="1" type="ordered locus">Paes_0334</name>
</gene>
<evidence type="ECO:0008006" key="3">
    <source>
        <dbReference type="Google" id="ProtNLM"/>
    </source>
</evidence>
<keyword evidence="2" id="KW-1185">Reference proteome</keyword>
<dbReference type="InterPro" id="IPR002837">
    <property type="entry name" value="DUF123"/>
</dbReference>
<evidence type="ECO:0000313" key="2">
    <source>
        <dbReference type="Proteomes" id="UP000002725"/>
    </source>
</evidence>
<dbReference type="AlphaFoldDB" id="B4S4E3"/>
<accession>B4S4E3</accession>
<dbReference type="Proteomes" id="UP000002725">
    <property type="component" value="Chromosome"/>
</dbReference>
<sequence length="208" mass="23954">MLQFFGNTSIRQGSYILVICLSKPQHIAFGRFQKGKPVLMQAGAYLYTGSAMGNRKGTDPLARRLLRHATRSGKKPPHRIRKSMIGLFKQEHPERELLSPPREKKLKWHIDFLLDNRYSRITHIFVIHSCRRLESRISQHIASLNSISIPAKRLGASDMRHETHLVFMNSPDECMAAIEKHLLWLAEQDNPDQALPIRAPTNFERSKI</sequence>
<evidence type="ECO:0000313" key="1">
    <source>
        <dbReference type="EMBL" id="ACF45391.1"/>
    </source>
</evidence>
<name>B4S4E3_PROA2</name>
<dbReference type="KEGG" id="paa:Paes_0334"/>
<dbReference type="EMBL" id="CP001108">
    <property type="protein sequence ID" value="ACF45391.1"/>
    <property type="molecule type" value="Genomic_DNA"/>
</dbReference>
<dbReference type="RefSeq" id="WP_012504928.1">
    <property type="nucleotide sequence ID" value="NC_011059.1"/>
</dbReference>
<protein>
    <recommendedName>
        <fullName evidence="3">DUF123 domain-containing protein</fullName>
    </recommendedName>
</protein>
<dbReference type="eggNOG" id="COG1833">
    <property type="taxonomic scope" value="Bacteria"/>
</dbReference>
<proteinExistence type="predicted"/>
<dbReference type="PANTHER" id="PTHR37460:SF1">
    <property type="entry name" value="ENDONUCLEASE III"/>
    <property type="match status" value="1"/>
</dbReference>
<dbReference type="STRING" id="290512.Paes_0334"/>
<dbReference type="Pfam" id="PF01986">
    <property type="entry name" value="DUF123"/>
    <property type="match status" value="1"/>
</dbReference>